<evidence type="ECO:0000256" key="2">
    <source>
        <dbReference type="ARBA" id="ARBA00023002"/>
    </source>
</evidence>
<dbReference type="InterPro" id="IPR055170">
    <property type="entry name" value="GFO_IDH_MocA-like_dom"/>
</dbReference>
<evidence type="ECO:0000313" key="5">
    <source>
        <dbReference type="EMBL" id="KAB7841623.1"/>
    </source>
</evidence>
<reference evidence="5 6" key="1">
    <citation type="journal article" date="2019" name="Microb. Cell Fact.">
        <title>Exploring novel herbicidin analogues by transcriptional regulator overexpression and MS/MS molecular networking.</title>
        <authorList>
            <person name="Shi Y."/>
            <person name="Gu R."/>
            <person name="Li Y."/>
            <person name="Wang X."/>
            <person name="Ren W."/>
            <person name="Li X."/>
            <person name="Wang L."/>
            <person name="Xie Y."/>
            <person name="Hong B."/>
        </authorList>
    </citation>
    <scope>NUCLEOTIDE SEQUENCE [LARGE SCALE GENOMIC DNA]</scope>
    <source>
        <strain evidence="5 6">US-43</strain>
    </source>
</reference>
<dbReference type="Gene3D" id="3.30.360.10">
    <property type="entry name" value="Dihydrodipicolinate Reductase, domain 2"/>
    <property type="match status" value="1"/>
</dbReference>
<sequence length="336" mass="34770">MSGGTARGEGPVVGLLGCGRIGALYAAHLAALGPHRLVCVDVVPERAEALARKAPRGSVADSVEVLVSRGCDAALVTAATTSHPELVAELVGAGVPTLCEKPLAVDPATTEALGRAAERRGVPLWVGFQRRFDPGFAGLRARAAAGDLGRTHVLRLVSHDMAPPPLARLRESGSVFTDLMLHDFDLVRWLTGRTIVRVTADGAALACPELADLGDFDTVTAMLRLDDGTLAVLTAGRRQPLGYDVRAELLGEQGNLEVTPTGAAEPGAGGAPAPRHQGYWDRFATAYRTQLRAFLTTAAGGPPAPAAAGWRDSHAALRCALAAERSVAGGSVPVAL</sequence>
<evidence type="ECO:0000259" key="4">
    <source>
        <dbReference type="Pfam" id="PF22725"/>
    </source>
</evidence>
<dbReference type="Gene3D" id="3.40.50.720">
    <property type="entry name" value="NAD(P)-binding Rossmann-like Domain"/>
    <property type="match status" value="1"/>
</dbReference>
<dbReference type="SUPFAM" id="SSF55347">
    <property type="entry name" value="Glyceraldehyde-3-phosphate dehydrogenase-like, C-terminal domain"/>
    <property type="match status" value="1"/>
</dbReference>
<dbReference type="SUPFAM" id="SSF51735">
    <property type="entry name" value="NAD(P)-binding Rossmann-fold domains"/>
    <property type="match status" value="1"/>
</dbReference>
<gene>
    <name evidence="5" type="ORF">FRZ00_20170</name>
</gene>
<dbReference type="PANTHER" id="PTHR42840:SF3">
    <property type="entry name" value="BINDING ROSSMANN FOLD OXIDOREDUCTASE, PUTATIVE (AFU_ORTHOLOGUE AFUA_2G10240)-RELATED"/>
    <property type="match status" value="1"/>
</dbReference>
<keyword evidence="6" id="KW-1185">Reference proteome</keyword>
<feature type="domain" description="GFO/IDH/MocA-like oxidoreductase" evidence="4">
    <location>
        <begin position="139"/>
        <end position="257"/>
    </location>
</feature>
<comment type="caution">
    <text evidence="5">The sequence shown here is derived from an EMBL/GenBank/DDBJ whole genome shotgun (WGS) entry which is preliminary data.</text>
</comment>
<protein>
    <submittedName>
        <fullName evidence="5">Oxidoreductase</fullName>
    </submittedName>
</protein>
<dbReference type="GO" id="GO:0000166">
    <property type="term" value="F:nucleotide binding"/>
    <property type="evidence" value="ECO:0007669"/>
    <property type="project" value="InterPro"/>
</dbReference>
<dbReference type="OrthoDB" id="256869at2"/>
<dbReference type="InterPro" id="IPR036291">
    <property type="entry name" value="NAD(P)-bd_dom_sf"/>
</dbReference>
<dbReference type="PANTHER" id="PTHR42840">
    <property type="entry name" value="NAD(P)-BINDING ROSSMANN-FOLD SUPERFAMILY PROTEIN-RELATED"/>
    <property type="match status" value="1"/>
</dbReference>
<keyword evidence="2" id="KW-0560">Oxidoreductase</keyword>
<comment type="similarity">
    <text evidence="1">Belongs to the Gfo/Idh/MocA family.</text>
</comment>
<dbReference type="Proteomes" id="UP000327000">
    <property type="component" value="Unassembled WGS sequence"/>
</dbReference>
<evidence type="ECO:0000256" key="1">
    <source>
        <dbReference type="ARBA" id="ARBA00010928"/>
    </source>
</evidence>
<evidence type="ECO:0000259" key="3">
    <source>
        <dbReference type="Pfam" id="PF01408"/>
    </source>
</evidence>
<organism evidence="5 6">
    <name type="scientific">Streptomyces mobaraensis</name>
    <name type="common">Streptoverticillium mobaraense</name>
    <dbReference type="NCBI Taxonomy" id="35621"/>
    <lineage>
        <taxon>Bacteria</taxon>
        <taxon>Bacillati</taxon>
        <taxon>Actinomycetota</taxon>
        <taxon>Actinomycetes</taxon>
        <taxon>Kitasatosporales</taxon>
        <taxon>Streptomycetaceae</taxon>
        <taxon>Streptomyces</taxon>
    </lineage>
</organism>
<dbReference type="GO" id="GO:0016491">
    <property type="term" value="F:oxidoreductase activity"/>
    <property type="evidence" value="ECO:0007669"/>
    <property type="project" value="UniProtKB-KW"/>
</dbReference>
<dbReference type="AlphaFoldDB" id="A0A5N5W515"/>
<dbReference type="InterPro" id="IPR000683">
    <property type="entry name" value="Gfo/Idh/MocA-like_OxRdtase_N"/>
</dbReference>
<evidence type="ECO:0000313" key="6">
    <source>
        <dbReference type="Proteomes" id="UP000327000"/>
    </source>
</evidence>
<proteinExistence type="inferred from homology"/>
<dbReference type="EMBL" id="VOKX01000040">
    <property type="protein sequence ID" value="KAB7841623.1"/>
    <property type="molecule type" value="Genomic_DNA"/>
</dbReference>
<name>A0A5N5W515_STRMB</name>
<accession>A0A5N5W515</accession>
<dbReference type="Pfam" id="PF22725">
    <property type="entry name" value="GFO_IDH_MocA_C3"/>
    <property type="match status" value="1"/>
</dbReference>
<feature type="domain" description="Gfo/Idh/MocA-like oxidoreductase N-terminal" evidence="3">
    <location>
        <begin position="13"/>
        <end position="128"/>
    </location>
</feature>
<dbReference type="Pfam" id="PF01408">
    <property type="entry name" value="GFO_IDH_MocA"/>
    <property type="match status" value="1"/>
</dbReference>
<dbReference type="RefSeq" id="WP_152264434.1">
    <property type="nucleotide sequence ID" value="NZ_VOKX01000040.1"/>
</dbReference>